<gene>
    <name evidence="1" type="ORF">AN484_01180</name>
</gene>
<sequence length="217" mass="24393">MAILRGIKEMGPVLDGPKGGDGPKVKWLKLADGQSVKIRFLEELDEDSANYNAERGLAIVVSEHTNPKDYKRKAVDTMDTEGRDWAEEMHRKDPKAGWRARLRFYCNVLVDDGIEAPYVAIWSMGISKQSSFNTIREYALETGSISNVQWKLKRNGQGTETNYTLIPSAPDKEPFNWGDIKPYPLESALRKVPYAEQEAFYLGFDGPSATSATNADW</sequence>
<dbReference type="EMBL" id="LJOW01000002">
    <property type="protein sequence ID" value="OBQ45608.1"/>
    <property type="molecule type" value="Genomic_DNA"/>
</dbReference>
<dbReference type="Proteomes" id="UP000092093">
    <property type="component" value="Unassembled WGS sequence"/>
</dbReference>
<proteinExistence type="predicted"/>
<comment type="caution">
    <text evidence="1">The sequence shown here is derived from an EMBL/GenBank/DDBJ whole genome shotgun (WGS) entry which is preliminary data.</text>
</comment>
<reference evidence="1 2" key="1">
    <citation type="submission" date="2015-09" db="EMBL/GenBank/DDBJ databases">
        <title>Aphanizomenon flos-aquae WA102.</title>
        <authorList>
            <person name="Driscoll C."/>
        </authorList>
    </citation>
    <scope>NUCLEOTIDE SEQUENCE [LARGE SCALE GENOMIC DNA]</scope>
    <source>
        <strain evidence="1">WA102</strain>
    </source>
</reference>
<evidence type="ECO:0000313" key="2">
    <source>
        <dbReference type="Proteomes" id="UP000092093"/>
    </source>
</evidence>
<evidence type="ECO:0000313" key="1">
    <source>
        <dbReference type="EMBL" id="OBQ45608.1"/>
    </source>
</evidence>
<organism evidence="1 2">
    <name type="scientific">Aphanizomenon flos-aquae WA102</name>
    <dbReference type="NCBI Taxonomy" id="1710896"/>
    <lineage>
        <taxon>Bacteria</taxon>
        <taxon>Bacillati</taxon>
        <taxon>Cyanobacteriota</taxon>
        <taxon>Cyanophyceae</taxon>
        <taxon>Nostocales</taxon>
        <taxon>Aphanizomenonaceae</taxon>
        <taxon>Aphanizomenon</taxon>
    </lineage>
</organism>
<protein>
    <submittedName>
        <fullName evidence="1">Uncharacterized protein</fullName>
    </submittedName>
</protein>
<name>A0A1B7X8E7_APHFL</name>
<accession>A0A1B7X8E7</accession>
<dbReference type="AlphaFoldDB" id="A0A1B7X8E7"/>